<dbReference type="GO" id="GO:0030145">
    <property type="term" value="F:manganese ion binding"/>
    <property type="evidence" value="ECO:0007669"/>
    <property type="project" value="UniProtKB-UniRule"/>
</dbReference>
<comment type="subcellular location">
    <subcellularLocation>
        <location evidence="4 14">Cytoplasm</location>
    </subcellularLocation>
</comment>
<keyword evidence="11 14" id="KW-0255">Endonuclease</keyword>
<dbReference type="InterPro" id="IPR001352">
    <property type="entry name" value="RNase_HII/HIII"/>
</dbReference>
<dbReference type="EMBL" id="BMJQ01000023">
    <property type="protein sequence ID" value="GGF46205.1"/>
    <property type="molecule type" value="Genomic_DNA"/>
</dbReference>
<evidence type="ECO:0000256" key="6">
    <source>
        <dbReference type="ARBA" id="ARBA00012180"/>
    </source>
</evidence>
<comment type="cofactor">
    <cofactor evidence="2">
        <name>Mg(2+)</name>
        <dbReference type="ChEBI" id="CHEBI:18420"/>
    </cofactor>
</comment>
<dbReference type="InterPro" id="IPR022898">
    <property type="entry name" value="RNase_HII"/>
</dbReference>
<evidence type="ECO:0000256" key="13">
    <source>
        <dbReference type="ARBA" id="ARBA00023211"/>
    </source>
</evidence>
<dbReference type="NCBIfam" id="NF000595">
    <property type="entry name" value="PRK00015.1-3"/>
    <property type="match status" value="1"/>
</dbReference>
<evidence type="ECO:0000256" key="5">
    <source>
        <dbReference type="ARBA" id="ARBA00007383"/>
    </source>
</evidence>
<feature type="binding site" evidence="14 15">
    <location>
        <position position="18"/>
    </location>
    <ligand>
        <name>a divalent metal cation</name>
        <dbReference type="ChEBI" id="CHEBI:60240"/>
    </ligand>
</feature>
<evidence type="ECO:0000313" key="19">
    <source>
        <dbReference type="Proteomes" id="UP000646365"/>
    </source>
</evidence>
<proteinExistence type="inferred from homology"/>
<dbReference type="Gene3D" id="3.30.420.10">
    <property type="entry name" value="Ribonuclease H-like superfamily/Ribonuclease H"/>
    <property type="match status" value="1"/>
</dbReference>
<keyword evidence="19" id="KW-1185">Reference proteome</keyword>
<evidence type="ECO:0000256" key="16">
    <source>
        <dbReference type="RuleBase" id="RU003515"/>
    </source>
</evidence>
<keyword evidence="9 14" id="KW-0540">Nuclease</keyword>
<evidence type="ECO:0000313" key="18">
    <source>
        <dbReference type="EMBL" id="GGF46205.1"/>
    </source>
</evidence>
<evidence type="ECO:0000256" key="1">
    <source>
        <dbReference type="ARBA" id="ARBA00000077"/>
    </source>
</evidence>
<dbReference type="Proteomes" id="UP000646365">
    <property type="component" value="Unassembled WGS sequence"/>
</dbReference>
<keyword evidence="8 14" id="KW-0963">Cytoplasm</keyword>
<name>A0A8J2YZI7_9PROT</name>
<dbReference type="GO" id="GO:0005737">
    <property type="term" value="C:cytoplasm"/>
    <property type="evidence" value="ECO:0007669"/>
    <property type="project" value="UniProtKB-SubCell"/>
</dbReference>
<evidence type="ECO:0000256" key="14">
    <source>
        <dbReference type="HAMAP-Rule" id="MF_00052"/>
    </source>
</evidence>
<evidence type="ECO:0000256" key="4">
    <source>
        <dbReference type="ARBA" id="ARBA00004496"/>
    </source>
</evidence>
<sequence>MPDLSWEMRLGGIVAGVDEVGRGPLAGPVVAAAVILDPANLPPELDGLDDSKALSADARARYLAVLRRIAVIGVGAASVAEIDRINILQASMLAMTRAVAHLGRRPDVALIDGNRAPKLACRAVTLVKGDAISLSIAAASVVAKETRDRAMALLDCRYPGYGWAQNAGYPTAAHRRALGAIGLTRHHRRSFGPVRALLGPSPDIAARDAAE</sequence>
<dbReference type="PANTHER" id="PTHR10954:SF18">
    <property type="entry name" value="RIBONUCLEASE HII"/>
    <property type="match status" value="1"/>
</dbReference>
<dbReference type="CDD" id="cd07182">
    <property type="entry name" value="RNase_HII_bacteria_HII_like"/>
    <property type="match status" value="1"/>
</dbReference>
<reference evidence="18" key="2">
    <citation type="submission" date="2020-09" db="EMBL/GenBank/DDBJ databases">
        <authorList>
            <person name="Sun Q."/>
            <person name="Zhou Y."/>
        </authorList>
    </citation>
    <scope>NUCLEOTIDE SEQUENCE</scope>
    <source>
        <strain evidence="18">CGMCC 1.15725</strain>
    </source>
</reference>
<dbReference type="Pfam" id="PF01351">
    <property type="entry name" value="RNase_HII"/>
    <property type="match status" value="1"/>
</dbReference>
<dbReference type="RefSeq" id="WP_189051960.1">
    <property type="nucleotide sequence ID" value="NZ_BMJQ01000023.1"/>
</dbReference>
<evidence type="ECO:0000256" key="9">
    <source>
        <dbReference type="ARBA" id="ARBA00022722"/>
    </source>
</evidence>
<keyword evidence="13 14" id="KW-0464">Manganese</keyword>
<evidence type="ECO:0000256" key="8">
    <source>
        <dbReference type="ARBA" id="ARBA00022490"/>
    </source>
</evidence>
<evidence type="ECO:0000256" key="12">
    <source>
        <dbReference type="ARBA" id="ARBA00022801"/>
    </source>
</evidence>
<feature type="binding site" evidence="14 15">
    <location>
        <position position="112"/>
    </location>
    <ligand>
        <name>a divalent metal cation</name>
        <dbReference type="ChEBI" id="CHEBI:60240"/>
    </ligand>
</feature>
<keyword evidence="12 14" id="KW-0378">Hydrolase</keyword>
<dbReference type="InterPro" id="IPR012337">
    <property type="entry name" value="RNaseH-like_sf"/>
</dbReference>
<evidence type="ECO:0000259" key="17">
    <source>
        <dbReference type="PROSITE" id="PS51975"/>
    </source>
</evidence>
<evidence type="ECO:0000256" key="11">
    <source>
        <dbReference type="ARBA" id="ARBA00022759"/>
    </source>
</evidence>
<organism evidence="18 19">
    <name type="scientific">Aliidongia dinghuensis</name>
    <dbReference type="NCBI Taxonomy" id="1867774"/>
    <lineage>
        <taxon>Bacteria</taxon>
        <taxon>Pseudomonadati</taxon>
        <taxon>Pseudomonadota</taxon>
        <taxon>Alphaproteobacteria</taxon>
        <taxon>Rhodospirillales</taxon>
        <taxon>Dongiaceae</taxon>
        <taxon>Aliidongia</taxon>
    </lineage>
</organism>
<comment type="catalytic activity">
    <reaction evidence="1 14 15 16">
        <text>Endonucleolytic cleavage to 5'-phosphomonoester.</text>
        <dbReference type="EC" id="3.1.26.4"/>
    </reaction>
</comment>
<comment type="caution">
    <text evidence="18">The sequence shown here is derived from an EMBL/GenBank/DDBJ whole genome shotgun (WGS) entry which is preliminary data.</text>
</comment>
<keyword evidence="10 14" id="KW-0479">Metal-binding</keyword>
<feature type="binding site" evidence="14 15">
    <location>
        <position position="19"/>
    </location>
    <ligand>
        <name>a divalent metal cation</name>
        <dbReference type="ChEBI" id="CHEBI:60240"/>
    </ligand>
</feature>
<dbReference type="GO" id="GO:0032299">
    <property type="term" value="C:ribonuclease H2 complex"/>
    <property type="evidence" value="ECO:0007669"/>
    <property type="project" value="TreeGrafter"/>
</dbReference>
<gene>
    <name evidence="14 18" type="primary">rnhB</name>
    <name evidence="18" type="ORF">GCM10011611_60840</name>
</gene>
<dbReference type="GO" id="GO:0004523">
    <property type="term" value="F:RNA-DNA hybrid ribonuclease activity"/>
    <property type="evidence" value="ECO:0007669"/>
    <property type="project" value="UniProtKB-UniRule"/>
</dbReference>
<comment type="cofactor">
    <cofactor evidence="14 15">
        <name>Mn(2+)</name>
        <dbReference type="ChEBI" id="CHEBI:29035"/>
    </cofactor>
    <cofactor evidence="14 15">
        <name>Mg(2+)</name>
        <dbReference type="ChEBI" id="CHEBI:18420"/>
    </cofactor>
    <text evidence="14 15">Manganese or magnesium. Binds 1 divalent metal ion per monomer in the absence of substrate. May bind a second metal ion after substrate binding.</text>
</comment>
<dbReference type="GO" id="GO:0006298">
    <property type="term" value="P:mismatch repair"/>
    <property type="evidence" value="ECO:0007669"/>
    <property type="project" value="TreeGrafter"/>
</dbReference>
<dbReference type="GO" id="GO:0043137">
    <property type="term" value="P:DNA replication, removal of RNA primer"/>
    <property type="evidence" value="ECO:0007669"/>
    <property type="project" value="TreeGrafter"/>
</dbReference>
<evidence type="ECO:0000256" key="15">
    <source>
        <dbReference type="PROSITE-ProRule" id="PRU01319"/>
    </source>
</evidence>
<dbReference type="GO" id="GO:0003723">
    <property type="term" value="F:RNA binding"/>
    <property type="evidence" value="ECO:0007669"/>
    <property type="project" value="UniProtKB-UniRule"/>
</dbReference>
<dbReference type="HAMAP" id="MF_00052_B">
    <property type="entry name" value="RNase_HII_B"/>
    <property type="match status" value="1"/>
</dbReference>
<evidence type="ECO:0000256" key="2">
    <source>
        <dbReference type="ARBA" id="ARBA00001946"/>
    </source>
</evidence>
<evidence type="ECO:0000256" key="10">
    <source>
        <dbReference type="ARBA" id="ARBA00022723"/>
    </source>
</evidence>
<feature type="domain" description="RNase H type-2" evidence="17">
    <location>
        <begin position="12"/>
        <end position="203"/>
    </location>
</feature>
<dbReference type="InterPro" id="IPR036397">
    <property type="entry name" value="RNaseH_sf"/>
</dbReference>
<evidence type="ECO:0000256" key="7">
    <source>
        <dbReference type="ARBA" id="ARBA00019179"/>
    </source>
</evidence>
<accession>A0A8J2YZI7</accession>
<dbReference type="InterPro" id="IPR024567">
    <property type="entry name" value="RNase_HII/HIII_dom"/>
</dbReference>
<comment type="similarity">
    <text evidence="5 14 16">Belongs to the RNase HII family.</text>
</comment>
<protein>
    <recommendedName>
        <fullName evidence="7 14">Ribonuclease HII</fullName>
        <shortName evidence="14">RNase HII</shortName>
        <ecNumber evidence="6 14">3.1.26.4</ecNumber>
    </recommendedName>
</protein>
<dbReference type="EC" id="3.1.26.4" evidence="6 14"/>
<dbReference type="SUPFAM" id="SSF53098">
    <property type="entry name" value="Ribonuclease H-like"/>
    <property type="match status" value="1"/>
</dbReference>
<reference evidence="18" key="1">
    <citation type="journal article" date="2014" name="Int. J. Syst. Evol. Microbiol.">
        <title>Complete genome sequence of Corynebacterium casei LMG S-19264T (=DSM 44701T), isolated from a smear-ripened cheese.</title>
        <authorList>
            <consortium name="US DOE Joint Genome Institute (JGI-PGF)"/>
            <person name="Walter F."/>
            <person name="Albersmeier A."/>
            <person name="Kalinowski J."/>
            <person name="Ruckert C."/>
        </authorList>
    </citation>
    <scope>NUCLEOTIDE SEQUENCE</scope>
    <source>
        <strain evidence="18">CGMCC 1.15725</strain>
    </source>
</reference>
<dbReference type="AlphaFoldDB" id="A0A8J2YZI7"/>
<comment type="function">
    <text evidence="3 14 16">Endonuclease that specifically degrades the RNA of RNA-DNA hybrids.</text>
</comment>
<dbReference type="PROSITE" id="PS51975">
    <property type="entry name" value="RNASE_H_2"/>
    <property type="match status" value="1"/>
</dbReference>
<evidence type="ECO:0000256" key="3">
    <source>
        <dbReference type="ARBA" id="ARBA00004065"/>
    </source>
</evidence>
<dbReference type="PANTHER" id="PTHR10954">
    <property type="entry name" value="RIBONUCLEASE H2 SUBUNIT A"/>
    <property type="match status" value="1"/>
</dbReference>